<dbReference type="Proteomes" id="UP000290172">
    <property type="component" value="Unassembled WGS sequence"/>
</dbReference>
<organism evidence="1 2">
    <name type="scientific">Halarcobacter ebronensis</name>
    <dbReference type="NCBI Taxonomy" id="1462615"/>
    <lineage>
        <taxon>Bacteria</taxon>
        <taxon>Pseudomonadati</taxon>
        <taxon>Campylobacterota</taxon>
        <taxon>Epsilonproteobacteria</taxon>
        <taxon>Campylobacterales</taxon>
        <taxon>Arcobacteraceae</taxon>
        <taxon>Halarcobacter</taxon>
    </lineage>
</organism>
<gene>
    <name evidence="1" type="ORF">CRV08_10485</name>
</gene>
<evidence type="ECO:0000313" key="1">
    <source>
        <dbReference type="EMBL" id="RXJ67346.1"/>
    </source>
</evidence>
<protein>
    <submittedName>
        <fullName evidence="1">Uncharacterized protein</fullName>
    </submittedName>
</protein>
<evidence type="ECO:0000313" key="2">
    <source>
        <dbReference type="Proteomes" id="UP000290172"/>
    </source>
</evidence>
<dbReference type="EMBL" id="PDKJ01000009">
    <property type="protein sequence ID" value="RXJ67346.1"/>
    <property type="molecule type" value="Genomic_DNA"/>
</dbReference>
<proteinExistence type="predicted"/>
<sequence>MRKLLLLLLSFLYSYAITPYNLENLKELNVKVLNKKNEISKELEEKIKGDITAKLQELGVKTKSESYSNFLVQIKVDKINGVDFVRTALIISEDVSPLRDKDLEILAITYKKEDSFEAEDLQKDIYESVVKYLFEDFREQYKAENTELK</sequence>
<accession>A0A4Q0YAM4</accession>
<comment type="caution">
    <text evidence="1">The sequence shown here is derived from an EMBL/GenBank/DDBJ whole genome shotgun (WGS) entry which is preliminary data.</text>
</comment>
<dbReference type="AlphaFoldDB" id="A0A4Q0YAM4"/>
<dbReference type="RefSeq" id="WP_128981854.1">
    <property type="nucleotide sequence ID" value="NZ_PDKJ01000009.1"/>
</dbReference>
<name>A0A4Q0YAM4_9BACT</name>
<reference evidence="1 2" key="1">
    <citation type="submission" date="2017-10" db="EMBL/GenBank/DDBJ databases">
        <title>Genomics of the genus Arcobacter.</title>
        <authorList>
            <person name="Perez-Cataluna A."/>
            <person name="Figueras M.J."/>
        </authorList>
    </citation>
    <scope>NUCLEOTIDE SEQUENCE [LARGE SCALE GENOMIC DNA]</scope>
    <source>
        <strain evidence="1 2">CECT 8993</strain>
    </source>
</reference>